<dbReference type="PANTHER" id="PTHR47822:SF2">
    <property type="entry name" value="F-BOX AND WD-40 DOMAIN PROTEIN 7"/>
    <property type="match status" value="1"/>
</dbReference>
<evidence type="ECO:0000313" key="3">
    <source>
        <dbReference type="Proteomes" id="UP000186817"/>
    </source>
</evidence>
<dbReference type="PANTHER" id="PTHR47822">
    <property type="entry name" value="CARBOHYDRATE BINDING DOMAIN CONTAINING PROTEIN"/>
    <property type="match status" value="1"/>
</dbReference>
<keyword evidence="1" id="KW-0853">WD repeat</keyword>
<dbReference type="EMBL" id="LSRX01000622">
    <property type="protein sequence ID" value="OLP92446.1"/>
    <property type="molecule type" value="Genomic_DNA"/>
</dbReference>
<name>A0A1Q9DB79_SYMMI</name>
<dbReference type="InterPro" id="IPR015943">
    <property type="entry name" value="WD40/YVTN_repeat-like_dom_sf"/>
</dbReference>
<accession>A0A1Q9DB79</accession>
<feature type="repeat" description="WD" evidence="1">
    <location>
        <begin position="14"/>
        <end position="36"/>
    </location>
</feature>
<dbReference type="PROSITE" id="PS50082">
    <property type="entry name" value="WD_REPEATS_2"/>
    <property type="match status" value="1"/>
</dbReference>
<reference evidence="2 3" key="1">
    <citation type="submission" date="2016-02" db="EMBL/GenBank/DDBJ databases">
        <title>Genome analysis of coral dinoflagellate symbionts highlights evolutionary adaptations to a symbiotic lifestyle.</title>
        <authorList>
            <person name="Aranda M."/>
            <person name="Li Y."/>
            <person name="Liew Y.J."/>
            <person name="Baumgarten S."/>
            <person name="Simakov O."/>
            <person name="Wilson M."/>
            <person name="Piel J."/>
            <person name="Ashoor H."/>
            <person name="Bougouffa S."/>
            <person name="Bajic V.B."/>
            <person name="Ryu T."/>
            <person name="Ravasi T."/>
            <person name="Bayer T."/>
            <person name="Micklem G."/>
            <person name="Kim H."/>
            <person name="Bhak J."/>
            <person name="Lajeunesse T.C."/>
            <person name="Voolstra C.R."/>
        </authorList>
    </citation>
    <scope>NUCLEOTIDE SEQUENCE [LARGE SCALE GENOMIC DNA]</scope>
    <source>
        <strain evidence="2 3">CCMP2467</strain>
    </source>
</reference>
<evidence type="ECO:0000313" key="2">
    <source>
        <dbReference type="EMBL" id="OLP92446.1"/>
    </source>
</evidence>
<dbReference type="OrthoDB" id="10251741at2759"/>
<sequence>MLLHSSNLERPWGLVSGGWDNTVQYWDLRAGHAVRAIFGPHICGDALDVSADGTQLLTGSCRDEVPCCFTN</sequence>
<comment type="caution">
    <text evidence="2">The sequence shown here is derived from an EMBL/GenBank/DDBJ whole genome shotgun (WGS) entry which is preliminary data.</text>
</comment>
<dbReference type="Proteomes" id="UP000186817">
    <property type="component" value="Unassembled WGS sequence"/>
</dbReference>
<dbReference type="SUPFAM" id="SSF50978">
    <property type="entry name" value="WD40 repeat-like"/>
    <property type="match status" value="1"/>
</dbReference>
<dbReference type="InterPro" id="IPR001680">
    <property type="entry name" value="WD40_rpt"/>
</dbReference>
<protein>
    <submittedName>
        <fullName evidence="2">Uncharacterized protein</fullName>
    </submittedName>
</protein>
<proteinExistence type="predicted"/>
<dbReference type="InterPro" id="IPR036322">
    <property type="entry name" value="WD40_repeat_dom_sf"/>
</dbReference>
<organism evidence="2 3">
    <name type="scientific">Symbiodinium microadriaticum</name>
    <name type="common">Dinoflagellate</name>
    <name type="synonym">Zooxanthella microadriatica</name>
    <dbReference type="NCBI Taxonomy" id="2951"/>
    <lineage>
        <taxon>Eukaryota</taxon>
        <taxon>Sar</taxon>
        <taxon>Alveolata</taxon>
        <taxon>Dinophyceae</taxon>
        <taxon>Suessiales</taxon>
        <taxon>Symbiodiniaceae</taxon>
        <taxon>Symbiodinium</taxon>
    </lineage>
</organism>
<evidence type="ECO:0000256" key="1">
    <source>
        <dbReference type="PROSITE-ProRule" id="PRU00221"/>
    </source>
</evidence>
<dbReference type="Gene3D" id="2.130.10.10">
    <property type="entry name" value="YVTN repeat-like/Quinoprotein amine dehydrogenase"/>
    <property type="match status" value="1"/>
</dbReference>
<dbReference type="AlphaFoldDB" id="A0A1Q9DB79"/>
<gene>
    <name evidence="2" type="ORF">AK812_SmicGene25748</name>
</gene>
<keyword evidence="3" id="KW-1185">Reference proteome</keyword>